<evidence type="ECO:0000256" key="3">
    <source>
        <dbReference type="ARBA" id="ARBA00022842"/>
    </source>
</evidence>
<dbReference type="SUPFAM" id="SSF55811">
    <property type="entry name" value="Nudix"/>
    <property type="match status" value="1"/>
</dbReference>
<name>A0A845Q9T2_9HYPH</name>
<keyword evidence="7" id="KW-1185">Reference proteome</keyword>
<dbReference type="AlphaFoldDB" id="A0A845Q9T2"/>
<dbReference type="Pfam" id="PF00293">
    <property type="entry name" value="NUDIX"/>
    <property type="match status" value="1"/>
</dbReference>
<comment type="cofactor">
    <cofactor evidence="1">
        <name>Mg(2+)</name>
        <dbReference type="ChEBI" id="CHEBI:18420"/>
    </cofactor>
</comment>
<feature type="domain" description="Nudix hydrolase" evidence="5">
    <location>
        <begin position="11"/>
        <end position="152"/>
    </location>
</feature>
<comment type="caution">
    <text evidence="6">The sequence shown here is derived from an EMBL/GenBank/DDBJ whole genome shotgun (WGS) entry which is preliminary data.</text>
</comment>
<sequence>MQDGGAADGPVPRRSARVILLDPAGRVLLLRFRLTRGGRPFEFWATPGGGVEPGEGDQDAALRELDEELGLAVPLTGPVHYFESTFEVDGRHWFGQDVFFSASCASDAPRFIGGTEPEERAALQEMRWWTVPALEKTADSVYPPDLARVVRRLTS</sequence>
<dbReference type="PROSITE" id="PS51462">
    <property type="entry name" value="NUDIX"/>
    <property type="match status" value="1"/>
</dbReference>
<dbReference type="InterPro" id="IPR020476">
    <property type="entry name" value="Nudix_hydrolase"/>
</dbReference>
<gene>
    <name evidence="6" type="ORF">GTQ45_04825</name>
</gene>
<evidence type="ECO:0000256" key="1">
    <source>
        <dbReference type="ARBA" id="ARBA00001946"/>
    </source>
</evidence>
<dbReference type="InterPro" id="IPR020084">
    <property type="entry name" value="NUDIX_hydrolase_CS"/>
</dbReference>
<dbReference type="PANTHER" id="PTHR43046">
    <property type="entry name" value="GDP-MANNOSE MANNOSYL HYDROLASE"/>
    <property type="match status" value="1"/>
</dbReference>
<evidence type="ECO:0000256" key="2">
    <source>
        <dbReference type="ARBA" id="ARBA00022801"/>
    </source>
</evidence>
<dbReference type="PANTHER" id="PTHR43046:SF12">
    <property type="entry name" value="GDP-MANNOSE MANNOSYL HYDROLASE"/>
    <property type="match status" value="1"/>
</dbReference>
<dbReference type="RefSeq" id="WP_160587067.1">
    <property type="nucleotide sequence ID" value="NZ_BMHN01000001.1"/>
</dbReference>
<reference evidence="6 7" key="1">
    <citation type="journal article" date="2016" name="Int. J. Syst. Evol. Microbiol.">
        <title>Pyruvatibacter mobilis gen. nov., sp. nov., a marine bacterium from the culture broth of Picochlorum sp. 122.</title>
        <authorList>
            <person name="Wang G."/>
            <person name="Tang M."/>
            <person name="Wu H."/>
            <person name="Dai S."/>
            <person name="Li T."/>
            <person name="Chen C."/>
            <person name="He H."/>
            <person name="Fan J."/>
            <person name="Xiang W."/>
            <person name="Li X."/>
        </authorList>
    </citation>
    <scope>NUCLEOTIDE SEQUENCE [LARGE SCALE GENOMIC DNA]</scope>
    <source>
        <strain evidence="6 7">GYP-11</strain>
    </source>
</reference>
<dbReference type="Gene3D" id="3.90.79.10">
    <property type="entry name" value="Nucleoside Triphosphate Pyrophosphohydrolase"/>
    <property type="match status" value="1"/>
</dbReference>
<keyword evidence="3" id="KW-0460">Magnesium</keyword>
<comment type="similarity">
    <text evidence="4">Belongs to the Nudix hydrolase family.</text>
</comment>
<keyword evidence="2 4" id="KW-0378">Hydrolase</keyword>
<dbReference type="InterPro" id="IPR015797">
    <property type="entry name" value="NUDIX_hydrolase-like_dom_sf"/>
</dbReference>
<dbReference type="InterPro" id="IPR000086">
    <property type="entry name" value="NUDIX_hydrolase_dom"/>
</dbReference>
<protein>
    <submittedName>
        <fullName evidence="6">NUDIX domain-containing protein</fullName>
    </submittedName>
</protein>
<dbReference type="Proteomes" id="UP000470384">
    <property type="component" value="Unassembled WGS sequence"/>
</dbReference>
<evidence type="ECO:0000313" key="6">
    <source>
        <dbReference type="EMBL" id="NBG95048.1"/>
    </source>
</evidence>
<proteinExistence type="inferred from homology"/>
<dbReference type="GO" id="GO:0016787">
    <property type="term" value="F:hydrolase activity"/>
    <property type="evidence" value="ECO:0007669"/>
    <property type="project" value="UniProtKB-KW"/>
</dbReference>
<evidence type="ECO:0000256" key="4">
    <source>
        <dbReference type="RuleBase" id="RU003476"/>
    </source>
</evidence>
<dbReference type="PRINTS" id="PR00502">
    <property type="entry name" value="NUDIXFAMILY"/>
</dbReference>
<dbReference type="PROSITE" id="PS00893">
    <property type="entry name" value="NUDIX_BOX"/>
    <property type="match status" value="1"/>
</dbReference>
<dbReference type="OrthoDB" id="9761969at2"/>
<organism evidence="6 7">
    <name type="scientific">Pyruvatibacter mobilis</name>
    <dbReference type="NCBI Taxonomy" id="1712261"/>
    <lineage>
        <taxon>Bacteria</taxon>
        <taxon>Pseudomonadati</taxon>
        <taxon>Pseudomonadota</taxon>
        <taxon>Alphaproteobacteria</taxon>
        <taxon>Hyphomicrobiales</taxon>
        <taxon>Parvibaculaceae</taxon>
        <taxon>Pyruvatibacter</taxon>
    </lineage>
</organism>
<dbReference type="GeneID" id="300655963"/>
<evidence type="ECO:0000259" key="5">
    <source>
        <dbReference type="PROSITE" id="PS51462"/>
    </source>
</evidence>
<evidence type="ECO:0000313" key="7">
    <source>
        <dbReference type="Proteomes" id="UP000470384"/>
    </source>
</evidence>
<accession>A0A845Q9T2</accession>
<dbReference type="EMBL" id="WXYQ01000004">
    <property type="protein sequence ID" value="NBG95048.1"/>
    <property type="molecule type" value="Genomic_DNA"/>
</dbReference>